<keyword evidence="1" id="KW-0812">Transmembrane</keyword>
<keyword evidence="1" id="KW-1133">Transmembrane helix</keyword>
<gene>
    <name evidence="2" type="ORF">FHX59_002526</name>
</gene>
<evidence type="ECO:0000313" key="2">
    <source>
        <dbReference type="EMBL" id="MBB2928105.1"/>
    </source>
</evidence>
<dbReference type="EMBL" id="JACHVZ010000006">
    <property type="protein sequence ID" value="MBB2928105.1"/>
    <property type="molecule type" value="Genomic_DNA"/>
</dbReference>
<reference evidence="2 3" key="1">
    <citation type="submission" date="2020-08" db="EMBL/GenBank/DDBJ databases">
        <title>Genomic Encyclopedia of Type Strains, Phase IV (KMG-V): Genome sequencing to study the core and pangenomes of soil and plant-associated prokaryotes.</title>
        <authorList>
            <person name="Whitman W."/>
        </authorList>
    </citation>
    <scope>NUCLEOTIDE SEQUENCE [LARGE SCALE GENOMIC DNA]</scope>
    <source>
        <strain evidence="2 3">SRMrh-85</strain>
    </source>
</reference>
<protein>
    <submittedName>
        <fullName evidence="2">Uncharacterized protein</fullName>
    </submittedName>
</protein>
<keyword evidence="3" id="KW-1185">Reference proteome</keyword>
<dbReference type="Proteomes" id="UP000533533">
    <property type="component" value="Unassembled WGS sequence"/>
</dbReference>
<sequence length="98" mass="10619">MGTTTGVGERTDNEDRMNLPERRMLDLHARGGIVPMLLGGLWVAGRIAAFVGWARRQQRLDRRFIAGAAAVDPLISGLAFEGPPNDDQPKHATVSINA</sequence>
<feature type="transmembrane region" description="Helical" evidence="1">
    <location>
        <begin position="33"/>
        <end position="54"/>
    </location>
</feature>
<name>A0ABR6FL06_9BURK</name>
<comment type="caution">
    <text evidence="2">The sequence shown here is derived from an EMBL/GenBank/DDBJ whole genome shotgun (WGS) entry which is preliminary data.</text>
</comment>
<evidence type="ECO:0000313" key="3">
    <source>
        <dbReference type="Proteomes" id="UP000533533"/>
    </source>
</evidence>
<organism evidence="2 3">
    <name type="scientific">Paraburkholderia silvatlantica</name>
    <dbReference type="NCBI Taxonomy" id="321895"/>
    <lineage>
        <taxon>Bacteria</taxon>
        <taxon>Pseudomonadati</taxon>
        <taxon>Pseudomonadota</taxon>
        <taxon>Betaproteobacteria</taxon>
        <taxon>Burkholderiales</taxon>
        <taxon>Burkholderiaceae</taxon>
        <taxon>Paraburkholderia</taxon>
    </lineage>
</organism>
<accession>A0ABR6FL06</accession>
<keyword evidence="1" id="KW-0472">Membrane</keyword>
<proteinExistence type="predicted"/>
<evidence type="ECO:0000256" key="1">
    <source>
        <dbReference type="SAM" id="Phobius"/>
    </source>
</evidence>
<dbReference type="RefSeq" id="WP_243413200.1">
    <property type="nucleotide sequence ID" value="NZ_JACHVZ010000006.1"/>
</dbReference>